<comment type="subcellular location">
    <subcellularLocation>
        <location evidence="5">Cytoplasm</location>
    </subcellularLocation>
</comment>
<dbReference type="EMBL" id="AYYY01000020">
    <property type="protein sequence ID" value="KRM61818.1"/>
    <property type="molecule type" value="Genomic_DNA"/>
</dbReference>
<dbReference type="GO" id="GO:0005737">
    <property type="term" value="C:cytoplasm"/>
    <property type="evidence" value="ECO:0007669"/>
    <property type="project" value="UniProtKB-SubCell"/>
</dbReference>
<evidence type="ECO:0000256" key="3">
    <source>
        <dbReference type="ARBA" id="ARBA00022553"/>
    </source>
</evidence>
<accession>A0A0R2A5L5</accession>
<dbReference type="OrthoDB" id="6462171at2"/>
<dbReference type="PATRIC" id="fig|1423813.3.peg.1283"/>
<feature type="modified residue" description="O-(pantetheine 4'-phosphoryl)serine" evidence="5">
    <location>
        <position position="35"/>
    </location>
</feature>
<evidence type="ECO:0000256" key="2">
    <source>
        <dbReference type="ARBA" id="ARBA00022490"/>
    </source>
</evidence>
<name>A0A0R2A5L5_9LACO</name>
<dbReference type="GO" id="GO:0036370">
    <property type="term" value="F:D-alanyl carrier activity"/>
    <property type="evidence" value="ECO:0007669"/>
    <property type="project" value="UniProtKB-UniRule"/>
</dbReference>
<dbReference type="GO" id="GO:0070395">
    <property type="term" value="P:lipoteichoic acid biosynthetic process"/>
    <property type="evidence" value="ECO:0007669"/>
    <property type="project" value="UniProtKB-UniRule"/>
</dbReference>
<dbReference type="SUPFAM" id="SSF47336">
    <property type="entry name" value="ACP-like"/>
    <property type="match status" value="1"/>
</dbReference>
<comment type="pathway">
    <text evidence="5">Cell wall biogenesis; lipoteichoic acid biosynthesis.</text>
</comment>
<dbReference type="Proteomes" id="UP000051733">
    <property type="component" value="Unassembled WGS sequence"/>
</dbReference>
<evidence type="ECO:0000313" key="7">
    <source>
        <dbReference type="EMBL" id="KRM61818.1"/>
    </source>
</evidence>
<dbReference type="HAMAP" id="MF_00565">
    <property type="entry name" value="DltC"/>
    <property type="match status" value="1"/>
</dbReference>
<evidence type="ECO:0000259" key="6">
    <source>
        <dbReference type="PROSITE" id="PS50075"/>
    </source>
</evidence>
<dbReference type="STRING" id="1423813.FC26_GL001259"/>
<keyword evidence="1 5" id="KW-0596">Phosphopantetheine</keyword>
<keyword evidence="2 5" id="KW-0963">Cytoplasm</keyword>
<reference evidence="7 8" key="1">
    <citation type="journal article" date="2015" name="Genome Announc.">
        <title>Expanding the biotechnology potential of lactobacilli through comparative genomics of 213 strains and associated genera.</title>
        <authorList>
            <person name="Sun Z."/>
            <person name="Harris H.M."/>
            <person name="McCann A."/>
            <person name="Guo C."/>
            <person name="Argimon S."/>
            <person name="Zhang W."/>
            <person name="Yang X."/>
            <person name="Jeffery I.B."/>
            <person name="Cooney J.C."/>
            <person name="Kagawa T.F."/>
            <person name="Liu W."/>
            <person name="Song Y."/>
            <person name="Salvetti E."/>
            <person name="Wrobel A."/>
            <person name="Rasinkangas P."/>
            <person name="Parkhill J."/>
            <person name="Rea M.C."/>
            <person name="O'Sullivan O."/>
            <person name="Ritari J."/>
            <person name="Douillard F.P."/>
            <person name="Paul Ross R."/>
            <person name="Yang R."/>
            <person name="Briner A.E."/>
            <person name="Felis G.E."/>
            <person name="de Vos W.M."/>
            <person name="Barrangou R."/>
            <person name="Klaenhammer T.R."/>
            <person name="Caufield P.W."/>
            <person name="Cui Y."/>
            <person name="Zhang H."/>
            <person name="O'Toole P.W."/>
        </authorList>
    </citation>
    <scope>NUCLEOTIDE SEQUENCE [LARGE SCALE GENOMIC DNA]</scope>
    <source>
        <strain evidence="7 8">DSM 20634</strain>
    </source>
</reference>
<evidence type="ECO:0000313" key="8">
    <source>
        <dbReference type="Proteomes" id="UP000051733"/>
    </source>
</evidence>
<dbReference type="Pfam" id="PF00550">
    <property type="entry name" value="PP-binding"/>
    <property type="match status" value="1"/>
</dbReference>
<comment type="PTM">
    <text evidence="5">4'-phosphopantetheine is transferred from CoA to a specific serine of apo-DCP.</text>
</comment>
<evidence type="ECO:0000256" key="4">
    <source>
        <dbReference type="ARBA" id="ARBA00023316"/>
    </source>
</evidence>
<dbReference type="GO" id="GO:0071555">
    <property type="term" value="P:cell wall organization"/>
    <property type="evidence" value="ECO:0007669"/>
    <property type="project" value="UniProtKB-KW"/>
</dbReference>
<organism evidence="7 8">
    <name type="scientific">Paucilactobacillus vaccinostercus DSM 20634</name>
    <dbReference type="NCBI Taxonomy" id="1423813"/>
    <lineage>
        <taxon>Bacteria</taxon>
        <taxon>Bacillati</taxon>
        <taxon>Bacillota</taxon>
        <taxon>Bacilli</taxon>
        <taxon>Lactobacillales</taxon>
        <taxon>Lactobacillaceae</taxon>
        <taxon>Paucilactobacillus</taxon>
    </lineage>
</organism>
<dbReference type="RefSeq" id="WP_057778191.1">
    <property type="nucleotide sequence ID" value="NZ_AYYY01000020.1"/>
</dbReference>
<protein>
    <recommendedName>
        <fullName evidence="5">D-alanyl carrier protein</fullName>
        <shortName evidence="5">DCP</shortName>
    </recommendedName>
    <alternativeName>
        <fullName evidence="5">D-alanine--poly(phosphoribitol) ligase subunit 2</fullName>
    </alternativeName>
</protein>
<sequence>MDTKQTIIAILQDITGADVSDDLDQNIFDSGLVDSMATVEMLLELQDQCGIDVPISEFDRNQWNTPNKIIEKVASMQ</sequence>
<evidence type="ECO:0000256" key="5">
    <source>
        <dbReference type="HAMAP-Rule" id="MF_00565"/>
    </source>
</evidence>
<comment type="function">
    <text evidence="5">Carrier protein involved in the D-alanylation of lipoteichoic acid (LTA). The loading of thioester-linked D-alanine onto DltC is catalyzed by D-alanine--D-alanyl carrier protein ligase DltA. The DltC-carried D-alanyl group is further transferred to cell membrane phosphatidylglycerol (PG) by forming an ester bond, probably catalyzed by DltD. D-alanylation of LTA plays an important role in modulating the properties of the cell wall in Gram-positive bacteria, influencing the net charge of the cell wall.</text>
</comment>
<dbReference type="NCBIfam" id="NF003464">
    <property type="entry name" value="PRK05087.1"/>
    <property type="match status" value="1"/>
</dbReference>
<keyword evidence="8" id="KW-1185">Reference proteome</keyword>
<keyword evidence="3 5" id="KW-0597">Phosphoprotein</keyword>
<comment type="similarity">
    <text evidence="5">Belongs to the DltC family.</text>
</comment>
<dbReference type="UniPathway" id="UPA00556"/>
<gene>
    <name evidence="5" type="primary">dltC</name>
    <name evidence="7" type="ORF">FC26_GL001259</name>
</gene>
<dbReference type="AlphaFoldDB" id="A0A0R2A5L5"/>
<dbReference type="NCBIfam" id="TIGR01688">
    <property type="entry name" value="dltC"/>
    <property type="match status" value="1"/>
</dbReference>
<proteinExistence type="inferred from homology"/>
<dbReference type="InterPro" id="IPR036736">
    <property type="entry name" value="ACP-like_sf"/>
</dbReference>
<dbReference type="Gene3D" id="1.10.1200.10">
    <property type="entry name" value="ACP-like"/>
    <property type="match status" value="1"/>
</dbReference>
<comment type="caution">
    <text evidence="7">The sequence shown here is derived from an EMBL/GenBank/DDBJ whole genome shotgun (WGS) entry which is preliminary data.</text>
</comment>
<dbReference type="PROSITE" id="PS50075">
    <property type="entry name" value="CARRIER"/>
    <property type="match status" value="1"/>
</dbReference>
<feature type="domain" description="Carrier" evidence="6">
    <location>
        <begin position="1"/>
        <end position="77"/>
    </location>
</feature>
<dbReference type="InterPro" id="IPR009081">
    <property type="entry name" value="PP-bd_ACP"/>
</dbReference>
<dbReference type="InterPro" id="IPR003230">
    <property type="entry name" value="DltC"/>
</dbReference>
<evidence type="ECO:0000256" key="1">
    <source>
        <dbReference type="ARBA" id="ARBA00022450"/>
    </source>
</evidence>
<keyword evidence="4 5" id="KW-0961">Cell wall biogenesis/degradation</keyword>